<dbReference type="PANTHER" id="PTHR42693">
    <property type="entry name" value="ARYLSULFATASE FAMILY MEMBER"/>
    <property type="match status" value="1"/>
</dbReference>
<feature type="domain" description="Sulfatase N-terminal" evidence="8">
    <location>
        <begin position="16"/>
        <end position="318"/>
    </location>
</feature>
<name>A0A518B0V7_9BACT</name>
<evidence type="ECO:0000313" key="10">
    <source>
        <dbReference type="Proteomes" id="UP000317093"/>
    </source>
</evidence>
<protein>
    <submittedName>
        <fullName evidence="9">Arylsulfatase</fullName>
        <ecNumber evidence="9">3.1.6.1</ecNumber>
    </submittedName>
</protein>
<evidence type="ECO:0000313" key="9">
    <source>
        <dbReference type="EMBL" id="QDU60595.1"/>
    </source>
</evidence>
<dbReference type="EMBL" id="CP036279">
    <property type="protein sequence ID" value="QDU60595.1"/>
    <property type="molecule type" value="Genomic_DNA"/>
</dbReference>
<dbReference type="Gene3D" id="3.30.1120.10">
    <property type="match status" value="1"/>
</dbReference>
<evidence type="ECO:0000259" key="8">
    <source>
        <dbReference type="Pfam" id="PF00884"/>
    </source>
</evidence>
<organism evidence="9 10">
    <name type="scientific">Kolteria novifilia</name>
    <dbReference type="NCBI Taxonomy" id="2527975"/>
    <lineage>
        <taxon>Bacteria</taxon>
        <taxon>Pseudomonadati</taxon>
        <taxon>Planctomycetota</taxon>
        <taxon>Planctomycetia</taxon>
        <taxon>Kolteriales</taxon>
        <taxon>Kolteriaceae</taxon>
        <taxon>Kolteria</taxon>
    </lineage>
</organism>
<dbReference type="Gene3D" id="3.40.720.10">
    <property type="entry name" value="Alkaline Phosphatase, subunit A"/>
    <property type="match status" value="1"/>
</dbReference>
<dbReference type="GO" id="GO:0046872">
    <property type="term" value="F:metal ion binding"/>
    <property type="evidence" value="ECO:0007669"/>
    <property type="project" value="UniProtKB-KW"/>
</dbReference>
<dbReference type="InterPro" id="IPR050738">
    <property type="entry name" value="Sulfatase"/>
</dbReference>
<evidence type="ECO:0000256" key="2">
    <source>
        <dbReference type="ARBA" id="ARBA00008779"/>
    </source>
</evidence>
<feature type="region of interest" description="Disordered" evidence="7">
    <location>
        <begin position="434"/>
        <end position="462"/>
    </location>
</feature>
<keyword evidence="10" id="KW-1185">Reference proteome</keyword>
<dbReference type="InterPro" id="IPR017850">
    <property type="entry name" value="Alkaline_phosphatase_core_sf"/>
</dbReference>
<keyword evidence="3" id="KW-0479">Metal-binding</keyword>
<sequence>MGLLLHGGSEARSEQPNILIVYADDLGWKDPAFMGSDFYETPHLDRLAKEGIVFSDAYSCAANCAPARACLLSGQYSPRHEIYNVGTRPRGKAEHRRLEHIEGTKNLRQDIVTWAEALQQAGYRTGMFGKWHLGPSPKEQGFDVAVEHNKLPGFKAHVGPNGECLADVLTDKAIEFIKESGKQPWCVYLAHYAVHVPLQPKKEHLPKYREKKPGKLHDHVVMATMVQSIDDGVGRLLETLDELGERDNTVVIFFSDNGGYGPATDMDPLWGYKGTYYEGGIRVPLVVNGPIVAEPGRTCAEPVIGVDLYPTLLDLAGATAPDQPLDGKSLVPLLKDGKASLGARPLFWHFPAYLESYSIYDEQRDPLFRSRPCSVVRMGDYKLHEYFEDGGLELYNLRDDIRERNDLASAMPEKVREMHEALKSWRKELRAAVPNASNPEFDPEAEARAIKKSERKQDAKTS</sequence>
<evidence type="ECO:0000256" key="6">
    <source>
        <dbReference type="ARBA" id="ARBA00022837"/>
    </source>
</evidence>
<dbReference type="CDD" id="cd16144">
    <property type="entry name" value="ARS_like"/>
    <property type="match status" value="1"/>
</dbReference>
<reference evidence="9 10" key="1">
    <citation type="submission" date="2019-02" db="EMBL/GenBank/DDBJ databases">
        <title>Deep-cultivation of Planctomycetes and their phenomic and genomic characterization uncovers novel biology.</title>
        <authorList>
            <person name="Wiegand S."/>
            <person name="Jogler M."/>
            <person name="Boedeker C."/>
            <person name="Pinto D."/>
            <person name="Vollmers J."/>
            <person name="Rivas-Marin E."/>
            <person name="Kohn T."/>
            <person name="Peeters S.H."/>
            <person name="Heuer A."/>
            <person name="Rast P."/>
            <person name="Oberbeckmann S."/>
            <person name="Bunk B."/>
            <person name="Jeske O."/>
            <person name="Meyerdierks A."/>
            <person name="Storesund J.E."/>
            <person name="Kallscheuer N."/>
            <person name="Luecker S."/>
            <person name="Lage O.M."/>
            <person name="Pohl T."/>
            <person name="Merkel B.J."/>
            <person name="Hornburger P."/>
            <person name="Mueller R.-W."/>
            <person name="Bruemmer F."/>
            <person name="Labrenz M."/>
            <person name="Spormann A.M."/>
            <person name="Op den Camp H."/>
            <person name="Overmann J."/>
            <person name="Amann R."/>
            <person name="Jetten M.S.M."/>
            <person name="Mascher T."/>
            <person name="Medema M.H."/>
            <person name="Devos D.P."/>
            <person name="Kaster A.-K."/>
            <person name="Ovreas L."/>
            <person name="Rohde M."/>
            <person name="Galperin M.Y."/>
            <person name="Jogler C."/>
        </authorList>
    </citation>
    <scope>NUCLEOTIDE SEQUENCE [LARGE SCALE GENOMIC DNA]</scope>
    <source>
        <strain evidence="9 10">Pan216</strain>
    </source>
</reference>
<evidence type="ECO:0000256" key="4">
    <source>
        <dbReference type="ARBA" id="ARBA00022729"/>
    </source>
</evidence>
<dbReference type="InterPro" id="IPR000917">
    <property type="entry name" value="Sulfatase_N"/>
</dbReference>
<keyword evidence="5 9" id="KW-0378">Hydrolase</keyword>
<keyword evidence="4" id="KW-0732">Signal</keyword>
<dbReference type="Pfam" id="PF00884">
    <property type="entry name" value="Sulfatase"/>
    <property type="match status" value="1"/>
</dbReference>
<proteinExistence type="inferred from homology"/>
<dbReference type="EC" id="3.1.6.1" evidence="9"/>
<gene>
    <name evidence="9" type="primary">atsA_13</name>
    <name evidence="9" type="ORF">Pan216_14420</name>
</gene>
<evidence type="ECO:0000256" key="5">
    <source>
        <dbReference type="ARBA" id="ARBA00022801"/>
    </source>
</evidence>
<dbReference type="SUPFAM" id="SSF53649">
    <property type="entry name" value="Alkaline phosphatase-like"/>
    <property type="match status" value="1"/>
</dbReference>
<dbReference type="PANTHER" id="PTHR42693:SF42">
    <property type="entry name" value="ARYLSULFATASE G"/>
    <property type="match status" value="1"/>
</dbReference>
<dbReference type="KEGG" id="knv:Pan216_14420"/>
<dbReference type="RefSeq" id="WP_419193349.1">
    <property type="nucleotide sequence ID" value="NZ_CP036279.1"/>
</dbReference>
<evidence type="ECO:0000256" key="1">
    <source>
        <dbReference type="ARBA" id="ARBA00001913"/>
    </source>
</evidence>
<evidence type="ECO:0000256" key="7">
    <source>
        <dbReference type="SAM" id="MobiDB-lite"/>
    </source>
</evidence>
<keyword evidence="6" id="KW-0106">Calcium</keyword>
<comment type="similarity">
    <text evidence="2">Belongs to the sulfatase family.</text>
</comment>
<comment type="cofactor">
    <cofactor evidence="1">
        <name>Ca(2+)</name>
        <dbReference type="ChEBI" id="CHEBI:29108"/>
    </cofactor>
</comment>
<dbReference type="GO" id="GO:0004065">
    <property type="term" value="F:arylsulfatase activity"/>
    <property type="evidence" value="ECO:0007669"/>
    <property type="project" value="UniProtKB-EC"/>
</dbReference>
<feature type="compositionally biased region" description="Basic and acidic residues" evidence="7">
    <location>
        <begin position="445"/>
        <end position="462"/>
    </location>
</feature>
<evidence type="ECO:0000256" key="3">
    <source>
        <dbReference type="ARBA" id="ARBA00022723"/>
    </source>
</evidence>
<dbReference type="Proteomes" id="UP000317093">
    <property type="component" value="Chromosome"/>
</dbReference>
<dbReference type="AlphaFoldDB" id="A0A518B0V7"/>
<accession>A0A518B0V7</accession>